<dbReference type="PANTHER" id="PTHR45224">
    <property type="entry name" value="OS01G0527900 PROTEIN-RELATED"/>
    <property type="match status" value="1"/>
</dbReference>
<evidence type="ECO:0000313" key="3">
    <source>
        <dbReference type="EMBL" id="CAL4970557.1"/>
    </source>
</evidence>
<dbReference type="EMBL" id="OZ075112">
    <property type="protein sequence ID" value="CAL4970557.1"/>
    <property type="molecule type" value="Genomic_DNA"/>
</dbReference>
<dbReference type="PANTHER" id="PTHR45224:SF16">
    <property type="entry name" value="OS01G0527900 PROTEIN"/>
    <property type="match status" value="1"/>
</dbReference>
<evidence type="ECO:0000259" key="2">
    <source>
        <dbReference type="Pfam" id="PF14303"/>
    </source>
</evidence>
<dbReference type="InterPro" id="IPR029466">
    <property type="entry name" value="NAM-associated_C"/>
</dbReference>
<protein>
    <recommendedName>
        <fullName evidence="2">No apical meristem-associated C-terminal domain-containing protein</fullName>
    </recommendedName>
</protein>
<evidence type="ECO:0000313" key="4">
    <source>
        <dbReference type="Proteomes" id="UP001497457"/>
    </source>
</evidence>
<dbReference type="AlphaFoldDB" id="A0ABC9A207"/>
<dbReference type="Pfam" id="PF14303">
    <property type="entry name" value="NAM-associated"/>
    <property type="match status" value="1"/>
</dbReference>
<sequence length="425" mass="47963">MVRQSKRTSAPSPQEISPARAQAAPLPGPQHVPPAGIPSMVGAGAWCPPHPQALAPSSMPYWLAGQQHLGMVGTSAQGSRWAYAGIGSTANLDDSDLQVWGSDSHPPGGFVNLLKTNTPNPAQVVRNGSASQPISVGDDTNNGDCTRTEKRLLWTKEEDLRLVSAWLNNSNDPIQANYKKNDQYWKGVAAVFNSTTPKNRARQAKQVKDHFGRIKKRVAWFCGSWKEANAMWASGESDVDLMERALASYEEDHKKDGPFMFKHCWDVLRKEPKWDAYLERLDEEIETENRKFNVEEDVTQHFSLDDTRDERPIGGKKAKEQQKRKRKEQAGIIDLEDELNKFVDAQNTANEVRKEMLETQRRVSSEKLEAQKLAYLAAKEHKESTMLETYRSLMMQDTTVMPEDVRSEHVQALRCFREKLFGKAD</sequence>
<organism evidence="3 4">
    <name type="scientific">Urochloa decumbens</name>
    <dbReference type="NCBI Taxonomy" id="240449"/>
    <lineage>
        <taxon>Eukaryota</taxon>
        <taxon>Viridiplantae</taxon>
        <taxon>Streptophyta</taxon>
        <taxon>Embryophyta</taxon>
        <taxon>Tracheophyta</taxon>
        <taxon>Spermatophyta</taxon>
        <taxon>Magnoliopsida</taxon>
        <taxon>Liliopsida</taxon>
        <taxon>Poales</taxon>
        <taxon>Poaceae</taxon>
        <taxon>PACMAD clade</taxon>
        <taxon>Panicoideae</taxon>
        <taxon>Panicodae</taxon>
        <taxon>Paniceae</taxon>
        <taxon>Melinidinae</taxon>
        <taxon>Urochloa</taxon>
    </lineage>
</organism>
<accession>A0ABC9A207</accession>
<feature type="region of interest" description="Disordered" evidence="1">
    <location>
        <begin position="1"/>
        <end position="36"/>
    </location>
</feature>
<keyword evidence="4" id="KW-1185">Reference proteome</keyword>
<feature type="compositionally biased region" description="Basic and acidic residues" evidence="1">
    <location>
        <begin position="305"/>
        <end position="321"/>
    </location>
</feature>
<feature type="compositionally biased region" description="Pro residues" evidence="1">
    <location>
        <begin position="26"/>
        <end position="36"/>
    </location>
</feature>
<name>A0ABC9A207_9POAL</name>
<dbReference type="Proteomes" id="UP001497457">
    <property type="component" value="Chromosome 2b"/>
</dbReference>
<evidence type="ECO:0000256" key="1">
    <source>
        <dbReference type="SAM" id="MobiDB-lite"/>
    </source>
</evidence>
<gene>
    <name evidence="3" type="ORF">URODEC1_LOCUS50160</name>
</gene>
<reference evidence="3 4" key="2">
    <citation type="submission" date="2024-10" db="EMBL/GenBank/DDBJ databases">
        <authorList>
            <person name="Ryan C."/>
        </authorList>
    </citation>
    <scope>NUCLEOTIDE SEQUENCE [LARGE SCALE GENOMIC DNA]</scope>
</reference>
<feature type="domain" description="No apical meristem-associated C-terminal" evidence="2">
    <location>
        <begin position="258"/>
        <end position="406"/>
    </location>
</feature>
<feature type="region of interest" description="Disordered" evidence="1">
    <location>
        <begin position="305"/>
        <end position="328"/>
    </location>
</feature>
<reference evidence="4" key="1">
    <citation type="submission" date="2024-06" db="EMBL/GenBank/DDBJ databases">
        <authorList>
            <person name="Ryan C."/>
        </authorList>
    </citation>
    <scope>NUCLEOTIDE SEQUENCE [LARGE SCALE GENOMIC DNA]</scope>
</reference>
<proteinExistence type="predicted"/>